<dbReference type="EMBL" id="FWFR01000002">
    <property type="protein sequence ID" value="SLN63039.1"/>
    <property type="molecule type" value="Genomic_DNA"/>
</dbReference>
<name>A0A1Y5TLI4_9PROT</name>
<accession>A0A1Y5TLI4</accession>
<dbReference type="InParanoid" id="A0A1Y5TLI4"/>
<dbReference type="OrthoDB" id="9778934at2"/>
<dbReference type="RefSeq" id="WP_085884142.1">
    <property type="nucleotide sequence ID" value="NZ_FWFR01000002.1"/>
</dbReference>
<evidence type="ECO:0000313" key="2">
    <source>
        <dbReference type="EMBL" id="SLN63039.1"/>
    </source>
</evidence>
<reference evidence="2 3" key="1">
    <citation type="submission" date="2017-03" db="EMBL/GenBank/DDBJ databases">
        <authorList>
            <person name="Afonso C.L."/>
            <person name="Miller P.J."/>
            <person name="Scott M.A."/>
            <person name="Spackman E."/>
            <person name="Goraichik I."/>
            <person name="Dimitrov K.M."/>
            <person name="Suarez D.L."/>
            <person name="Swayne D.E."/>
        </authorList>
    </citation>
    <scope>NUCLEOTIDE SEQUENCE [LARGE SCALE GENOMIC DNA]</scope>
    <source>
        <strain evidence="2 3">CECT 7691</strain>
    </source>
</reference>
<feature type="chain" id="PRO_5013074144" evidence="1">
    <location>
        <begin position="26"/>
        <end position="235"/>
    </location>
</feature>
<gene>
    <name evidence="2" type="primary">copB</name>
    <name evidence="2" type="ORF">OCH7691_02814</name>
</gene>
<dbReference type="Pfam" id="PF05275">
    <property type="entry name" value="CopB"/>
    <property type="match status" value="1"/>
</dbReference>
<dbReference type="GO" id="GO:0005507">
    <property type="term" value="F:copper ion binding"/>
    <property type="evidence" value="ECO:0007669"/>
    <property type="project" value="InterPro"/>
</dbReference>
<dbReference type="GO" id="GO:0006878">
    <property type="term" value="P:intracellular copper ion homeostasis"/>
    <property type="evidence" value="ECO:0007669"/>
    <property type="project" value="InterPro"/>
</dbReference>
<sequence>MNGRFLAIAAAALTLLAACLSIARAEPYVWGFQAEQLEYRAGTGDDVAAWDFDAFFGKDELRLVWRSEAEYETGEKNFESLQNQLRLQKPISDFFDAVAGVSVETPDGYKRVHGVLGLHGLAPQWFEIDADLFVSDRPYFRFEAEYEGLITNRLILTPSVEVEVPLVDDRFAGRGAWGPKVEIGARLSYDLVDRAFSPYVGVHYERSFGETANLKRAEGGDADSLFLVVGARLMF</sequence>
<keyword evidence="1" id="KW-0732">Signal</keyword>
<evidence type="ECO:0000256" key="1">
    <source>
        <dbReference type="SAM" id="SignalP"/>
    </source>
</evidence>
<dbReference type="Proteomes" id="UP000193200">
    <property type="component" value="Unassembled WGS sequence"/>
</dbReference>
<evidence type="ECO:0000313" key="3">
    <source>
        <dbReference type="Proteomes" id="UP000193200"/>
    </source>
</evidence>
<keyword evidence="3" id="KW-1185">Reference proteome</keyword>
<organism evidence="2 3">
    <name type="scientific">Oceanibacterium hippocampi</name>
    <dbReference type="NCBI Taxonomy" id="745714"/>
    <lineage>
        <taxon>Bacteria</taxon>
        <taxon>Pseudomonadati</taxon>
        <taxon>Pseudomonadota</taxon>
        <taxon>Alphaproteobacteria</taxon>
        <taxon>Sneathiellales</taxon>
        <taxon>Sneathiellaceae</taxon>
        <taxon>Oceanibacterium</taxon>
    </lineage>
</organism>
<feature type="signal peptide" evidence="1">
    <location>
        <begin position="1"/>
        <end position="25"/>
    </location>
</feature>
<protein>
    <submittedName>
        <fullName evidence="2">Copper resistance protein B</fullName>
    </submittedName>
</protein>
<proteinExistence type="predicted"/>
<dbReference type="InterPro" id="IPR007939">
    <property type="entry name" value="Cu-R_B_prcur"/>
</dbReference>
<dbReference type="AlphaFoldDB" id="A0A1Y5TLI4"/>
<dbReference type="GO" id="GO:0009279">
    <property type="term" value="C:cell outer membrane"/>
    <property type="evidence" value="ECO:0007669"/>
    <property type="project" value="InterPro"/>
</dbReference>
<dbReference type="PROSITE" id="PS51257">
    <property type="entry name" value="PROKAR_LIPOPROTEIN"/>
    <property type="match status" value="1"/>
</dbReference>